<proteinExistence type="predicted"/>
<accession>A0A1N6H8B5</accession>
<sequence length="92" mass="10523">MEFFVLNKNIYVGNLSWGCTDQDLRNLFAEFGEVASARVIEDRETDRSRGFGFVEMDADGATQAIEALNGTSFQGRDLRVNEAQPRERRPRY</sequence>
<dbReference type="InterPro" id="IPR052462">
    <property type="entry name" value="SLIRP/GR-RBP-like"/>
</dbReference>
<dbReference type="Gene3D" id="3.30.70.330">
    <property type="match status" value="1"/>
</dbReference>
<keyword evidence="1" id="KW-0694">RNA-binding</keyword>
<dbReference type="SMART" id="SM00360">
    <property type="entry name" value="RRM"/>
    <property type="match status" value="1"/>
</dbReference>
<organism evidence="3 4">
    <name type="scientific">Halodesulfovibrio marinisediminis DSM 17456</name>
    <dbReference type="NCBI Taxonomy" id="1121457"/>
    <lineage>
        <taxon>Bacteria</taxon>
        <taxon>Pseudomonadati</taxon>
        <taxon>Thermodesulfobacteriota</taxon>
        <taxon>Desulfovibrionia</taxon>
        <taxon>Desulfovibrionales</taxon>
        <taxon>Desulfovibrionaceae</taxon>
        <taxon>Halodesulfovibrio</taxon>
    </lineage>
</organism>
<dbReference type="PROSITE" id="PS50102">
    <property type="entry name" value="RRM"/>
    <property type="match status" value="1"/>
</dbReference>
<evidence type="ECO:0000259" key="2">
    <source>
        <dbReference type="PROSITE" id="PS50102"/>
    </source>
</evidence>
<dbReference type="Proteomes" id="UP000184694">
    <property type="component" value="Unassembled WGS sequence"/>
</dbReference>
<dbReference type="STRING" id="1121457.SAMN02745161_2065"/>
<protein>
    <submittedName>
        <fullName evidence="3">RNA recognition motif. (A.k.a. RRM, RBD, or RNP domain)</fullName>
    </submittedName>
</protein>
<dbReference type="GO" id="GO:0003723">
    <property type="term" value="F:RNA binding"/>
    <property type="evidence" value="ECO:0007669"/>
    <property type="project" value="UniProtKB-KW"/>
</dbReference>
<evidence type="ECO:0000256" key="1">
    <source>
        <dbReference type="ARBA" id="ARBA00022884"/>
    </source>
</evidence>
<evidence type="ECO:0000313" key="4">
    <source>
        <dbReference type="Proteomes" id="UP000184694"/>
    </source>
</evidence>
<dbReference type="InterPro" id="IPR012677">
    <property type="entry name" value="Nucleotide-bd_a/b_plait_sf"/>
</dbReference>
<dbReference type="InterPro" id="IPR048289">
    <property type="entry name" value="RRM2_NsCP33-like"/>
</dbReference>
<dbReference type="InterPro" id="IPR000504">
    <property type="entry name" value="RRM_dom"/>
</dbReference>
<dbReference type="EMBL" id="FSRG01000005">
    <property type="protein sequence ID" value="SIO16003.1"/>
    <property type="molecule type" value="Genomic_DNA"/>
</dbReference>
<reference evidence="4" key="1">
    <citation type="submission" date="2016-11" db="EMBL/GenBank/DDBJ databases">
        <authorList>
            <person name="Varghese N."/>
            <person name="Submissions S."/>
        </authorList>
    </citation>
    <scope>NUCLEOTIDE SEQUENCE [LARGE SCALE GENOMIC DNA]</scope>
    <source>
        <strain evidence="4">DSM 17456</strain>
    </source>
</reference>
<evidence type="ECO:0000313" key="3">
    <source>
        <dbReference type="EMBL" id="SIO16003.1"/>
    </source>
</evidence>
<dbReference type="Pfam" id="PF00076">
    <property type="entry name" value="RRM_1"/>
    <property type="match status" value="1"/>
</dbReference>
<dbReference type="CDD" id="cd21608">
    <property type="entry name" value="RRM2_NsCP33_like"/>
    <property type="match status" value="1"/>
</dbReference>
<dbReference type="SUPFAM" id="SSF54928">
    <property type="entry name" value="RNA-binding domain, RBD"/>
    <property type="match status" value="1"/>
</dbReference>
<name>A0A1N6H8B5_9BACT</name>
<dbReference type="InterPro" id="IPR035979">
    <property type="entry name" value="RBD_domain_sf"/>
</dbReference>
<gene>
    <name evidence="3" type="ORF">SAMN02745161_2065</name>
</gene>
<dbReference type="AlphaFoldDB" id="A0A1N6H8B5"/>
<keyword evidence="4" id="KW-1185">Reference proteome</keyword>
<feature type="domain" description="RRM" evidence="2">
    <location>
        <begin position="8"/>
        <end position="85"/>
    </location>
</feature>
<dbReference type="PANTHER" id="PTHR48027">
    <property type="entry name" value="HETEROGENEOUS NUCLEAR RIBONUCLEOPROTEIN 87F-RELATED"/>
    <property type="match status" value="1"/>
</dbReference>